<dbReference type="GO" id="GO:0006826">
    <property type="term" value="P:iron ion transport"/>
    <property type="evidence" value="ECO:0007669"/>
    <property type="project" value="UniProtKB-KW"/>
</dbReference>
<dbReference type="InterPro" id="IPR036942">
    <property type="entry name" value="Beta-barrel_TonB_sf"/>
</dbReference>
<dbReference type="InterPro" id="IPR000531">
    <property type="entry name" value="Beta-barrel_TonB"/>
</dbReference>
<dbReference type="Proteomes" id="UP000283387">
    <property type="component" value="Unassembled WGS sequence"/>
</dbReference>
<keyword evidence="8 12" id="KW-0798">TonB box</keyword>
<dbReference type="Gene3D" id="2.170.130.10">
    <property type="entry name" value="TonB-dependent receptor, plug domain"/>
    <property type="match status" value="1"/>
</dbReference>
<evidence type="ECO:0000259" key="15">
    <source>
        <dbReference type="Pfam" id="PF07715"/>
    </source>
</evidence>
<evidence type="ECO:0000256" key="11">
    <source>
        <dbReference type="PROSITE-ProRule" id="PRU01360"/>
    </source>
</evidence>
<dbReference type="OrthoDB" id="9775095at2"/>
<evidence type="ECO:0000256" key="7">
    <source>
        <dbReference type="ARBA" id="ARBA00023065"/>
    </source>
</evidence>
<keyword evidence="2 11" id="KW-0813">Transport</keyword>
<evidence type="ECO:0000256" key="6">
    <source>
        <dbReference type="ARBA" id="ARBA00023004"/>
    </source>
</evidence>
<evidence type="ECO:0000256" key="10">
    <source>
        <dbReference type="ARBA" id="ARBA00023237"/>
    </source>
</evidence>
<evidence type="ECO:0000256" key="1">
    <source>
        <dbReference type="ARBA" id="ARBA00004571"/>
    </source>
</evidence>
<organism evidence="16 17">
    <name type="scientific">Mangrovibacterium diazotrophicum</name>
    <dbReference type="NCBI Taxonomy" id="1261403"/>
    <lineage>
        <taxon>Bacteria</taxon>
        <taxon>Pseudomonadati</taxon>
        <taxon>Bacteroidota</taxon>
        <taxon>Bacteroidia</taxon>
        <taxon>Marinilabiliales</taxon>
        <taxon>Prolixibacteraceae</taxon>
        <taxon>Mangrovibacterium</taxon>
    </lineage>
</organism>
<dbReference type="Gene3D" id="2.40.170.20">
    <property type="entry name" value="TonB-dependent receptor, beta-barrel domain"/>
    <property type="match status" value="1"/>
</dbReference>
<dbReference type="RefSeq" id="WP_120272181.1">
    <property type="nucleotide sequence ID" value="NZ_RAPN01000001.1"/>
</dbReference>
<feature type="domain" description="TonB-dependent receptor plug" evidence="15">
    <location>
        <begin position="78"/>
        <end position="184"/>
    </location>
</feature>
<feature type="domain" description="TonB-dependent receptor-like beta-barrel" evidence="14">
    <location>
        <begin position="239"/>
        <end position="660"/>
    </location>
</feature>
<keyword evidence="16" id="KW-0675">Receptor</keyword>
<dbReference type="InterPro" id="IPR012910">
    <property type="entry name" value="Plug_dom"/>
</dbReference>
<comment type="caution">
    <text evidence="16">The sequence shown here is derived from an EMBL/GenBank/DDBJ whole genome shotgun (WGS) entry which is preliminary data.</text>
</comment>
<keyword evidence="7" id="KW-0406">Ion transport</keyword>
<proteinExistence type="inferred from homology"/>
<keyword evidence="3 11" id="KW-1134">Transmembrane beta strand</keyword>
<comment type="similarity">
    <text evidence="11 12">Belongs to the TonB-dependent receptor family.</text>
</comment>
<dbReference type="Pfam" id="PF07715">
    <property type="entry name" value="Plug"/>
    <property type="match status" value="1"/>
</dbReference>
<dbReference type="GO" id="GO:0009279">
    <property type="term" value="C:cell outer membrane"/>
    <property type="evidence" value="ECO:0007669"/>
    <property type="project" value="UniProtKB-SubCell"/>
</dbReference>
<evidence type="ECO:0000256" key="3">
    <source>
        <dbReference type="ARBA" id="ARBA00022452"/>
    </source>
</evidence>
<evidence type="ECO:0000256" key="8">
    <source>
        <dbReference type="ARBA" id="ARBA00023077"/>
    </source>
</evidence>
<dbReference type="PANTHER" id="PTHR32552:SF81">
    <property type="entry name" value="TONB-DEPENDENT OUTER MEMBRANE RECEPTOR"/>
    <property type="match status" value="1"/>
</dbReference>
<evidence type="ECO:0000313" key="17">
    <source>
        <dbReference type="Proteomes" id="UP000283387"/>
    </source>
</evidence>
<evidence type="ECO:0000256" key="4">
    <source>
        <dbReference type="ARBA" id="ARBA00022496"/>
    </source>
</evidence>
<gene>
    <name evidence="16" type="ORF">BC643_1155</name>
</gene>
<sequence length="709" mass="80872">MWKQSQKRRQTLQTQKAERLVWKTLIILSLGLSLIFAPPLLQAQPANNHFQTDSLVAEYSIPIEEIRVQAFRYAQDLVKAPGAIAIIPANQLEEVPAQQIDFTLNQVAGVYMQSGSLNTSRLTIRGIGGRSPYASNKVRAYFEDIPLTNGTGETSLEDLDQQLIDNIEVIKGPASGFYGSGLGGTLLLHAPPVNRNAFGAETSFASYNQRNYRANIQLTAGEWSNGLYVNRLKSDGYRENNETNRTNLSYAGQYDAGNHQFNLILIQTDMKAYIPSSLDWEDFQNNPRQAAANWAEVRGYEDYQKQMAGLSVQSDWGNNYSSRISIFGQRKAAEELRPFNFLEEDTNYKGFRLIAEKKWYFPKSEFGLSFGNESFWENYDWQTSETDDHNFQLSDNAEKRKYFNFFSQLNYTSNKLRVSTGINLNQTKYDYRDHFLSDGNQSADHRFNPIVSPRLALSYSLTGHASLYGNISHGFSPPSLEETLTPDGQRNTDIKPETGWNTEIGSRGTIAYRLFYDLSFYYMEIKNLLVARRTAEDAYMGVNAGKTRHPGVELALNYRWLNQARLMSAFRFAGNYSPYKFNEFIDGENDYSGNDLTGSPKTRLNIVSDTHFRNLQLLVQFQYTGEIPLRDDNSIYTDAYQLVNLTLSYQKRWDNLELNVTTSALNLTDEHYASMVLINASSFGNQSPRYYYPGLPRNFAGSIRLKYLF</sequence>
<keyword evidence="13" id="KW-1133">Transmembrane helix</keyword>
<evidence type="ECO:0000313" key="16">
    <source>
        <dbReference type="EMBL" id="RKD90812.1"/>
    </source>
</evidence>
<keyword evidence="6" id="KW-0408">Iron</keyword>
<keyword evidence="5 11" id="KW-0812">Transmembrane</keyword>
<dbReference type="AlphaFoldDB" id="A0A419W5T7"/>
<feature type="transmembrane region" description="Helical" evidence="13">
    <location>
        <begin position="20"/>
        <end position="41"/>
    </location>
</feature>
<dbReference type="SUPFAM" id="SSF56935">
    <property type="entry name" value="Porins"/>
    <property type="match status" value="1"/>
</dbReference>
<keyword evidence="10 11" id="KW-0998">Cell outer membrane</keyword>
<dbReference type="EMBL" id="RAPN01000001">
    <property type="protein sequence ID" value="RKD90812.1"/>
    <property type="molecule type" value="Genomic_DNA"/>
</dbReference>
<reference evidence="16 17" key="1">
    <citation type="submission" date="2018-09" db="EMBL/GenBank/DDBJ databases">
        <title>Genomic Encyclopedia of Archaeal and Bacterial Type Strains, Phase II (KMG-II): from individual species to whole genera.</title>
        <authorList>
            <person name="Goeker M."/>
        </authorList>
    </citation>
    <scope>NUCLEOTIDE SEQUENCE [LARGE SCALE GENOMIC DNA]</scope>
    <source>
        <strain evidence="16 17">DSM 27148</strain>
    </source>
</reference>
<dbReference type="InterPro" id="IPR037066">
    <property type="entry name" value="Plug_dom_sf"/>
</dbReference>
<protein>
    <submittedName>
        <fullName evidence="16">Iron complex outermembrane receptor protein</fullName>
    </submittedName>
</protein>
<dbReference type="InterPro" id="IPR039426">
    <property type="entry name" value="TonB-dep_rcpt-like"/>
</dbReference>
<dbReference type="Pfam" id="PF00593">
    <property type="entry name" value="TonB_dep_Rec_b-barrel"/>
    <property type="match status" value="1"/>
</dbReference>
<dbReference type="PANTHER" id="PTHR32552">
    <property type="entry name" value="FERRICHROME IRON RECEPTOR-RELATED"/>
    <property type="match status" value="1"/>
</dbReference>
<comment type="subcellular location">
    <subcellularLocation>
        <location evidence="1 11">Cell outer membrane</location>
        <topology evidence="1 11">Multi-pass membrane protein</topology>
    </subcellularLocation>
</comment>
<dbReference type="PROSITE" id="PS52016">
    <property type="entry name" value="TONB_DEPENDENT_REC_3"/>
    <property type="match status" value="1"/>
</dbReference>
<evidence type="ECO:0000256" key="5">
    <source>
        <dbReference type="ARBA" id="ARBA00022692"/>
    </source>
</evidence>
<evidence type="ECO:0000256" key="12">
    <source>
        <dbReference type="RuleBase" id="RU003357"/>
    </source>
</evidence>
<evidence type="ECO:0000256" key="2">
    <source>
        <dbReference type="ARBA" id="ARBA00022448"/>
    </source>
</evidence>
<accession>A0A419W5T7</accession>
<name>A0A419W5T7_9BACT</name>
<keyword evidence="4" id="KW-0410">Iron transport</keyword>
<evidence type="ECO:0000256" key="9">
    <source>
        <dbReference type="ARBA" id="ARBA00023136"/>
    </source>
</evidence>
<evidence type="ECO:0000259" key="14">
    <source>
        <dbReference type="Pfam" id="PF00593"/>
    </source>
</evidence>
<evidence type="ECO:0000256" key="13">
    <source>
        <dbReference type="SAM" id="Phobius"/>
    </source>
</evidence>
<keyword evidence="9 11" id="KW-0472">Membrane</keyword>
<keyword evidence="17" id="KW-1185">Reference proteome</keyword>